<evidence type="ECO:0000259" key="2">
    <source>
        <dbReference type="Pfam" id="PF00440"/>
    </source>
</evidence>
<sequence>MDDQGRRPFSATQLRLLDTAERLYAEHGLAHVSNRQIGEAAGQGNTAAVTYHFGTRTGLILAIVRRHAAPIEQLRHELLAGCSPGAGPRDLVACLVLPLTRHLDQLGSTGQATWYARFSAQLLTDPQLHRTVVAESLTSPATTELLERLGRSLPVLPPAVRLARGRMASSLLVHTTADQERALADGSADLTWAQLSDHLADALVGLLEAPAHINTP</sequence>
<dbReference type="Proteomes" id="UP001197247">
    <property type="component" value="Unassembled WGS sequence"/>
</dbReference>
<protein>
    <submittedName>
        <fullName evidence="4">TetR/AcrR family transcriptional regulator</fullName>
    </submittedName>
</protein>
<comment type="caution">
    <text evidence="4">The sequence shown here is derived from an EMBL/GenBank/DDBJ whole genome shotgun (WGS) entry which is preliminary data.</text>
</comment>
<evidence type="ECO:0000259" key="3">
    <source>
        <dbReference type="Pfam" id="PF17939"/>
    </source>
</evidence>
<feature type="domain" description="HTH tetR-type" evidence="2">
    <location>
        <begin position="16"/>
        <end position="63"/>
    </location>
</feature>
<accession>A0ABS5TCD8</accession>
<dbReference type="SUPFAM" id="SSF46689">
    <property type="entry name" value="Homeodomain-like"/>
    <property type="match status" value="1"/>
</dbReference>
<proteinExistence type="predicted"/>
<dbReference type="InterPro" id="IPR041586">
    <property type="entry name" value="PsrA_TetR_C"/>
</dbReference>
<dbReference type="Pfam" id="PF17939">
    <property type="entry name" value="TetR_C_30"/>
    <property type="match status" value="1"/>
</dbReference>
<dbReference type="RefSeq" id="WP_214155054.1">
    <property type="nucleotide sequence ID" value="NZ_JAHBAY010000003.1"/>
</dbReference>
<keyword evidence="5" id="KW-1185">Reference proteome</keyword>
<dbReference type="InterPro" id="IPR009057">
    <property type="entry name" value="Homeodomain-like_sf"/>
</dbReference>
<dbReference type="Pfam" id="PF00440">
    <property type="entry name" value="TetR_N"/>
    <property type="match status" value="1"/>
</dbReference>
<name>A0ABS5TCD8_9ACTN</name>
<organism evidence="4 5">
    <name type="scientific">Kineosporia corallincola</name>
    <dbReference type="NCBI Taxonomy" id="2835133"/>
    <lineage>
        <taxon>Bacteria</taxon>
        <taxon>Bacillati</taxon>
        <taxon>Actinomycetota</taxon>
        <taxon>Actinomycetes</taxon>
        <taxon>Kineosporiales</taxon>
        <taxon>Kineosporiaceae</taxon>
        <taxon>Kineosporia</taxon>
    </lineage>
</organism>
<dbReference type="Gene3D" id="1.10.357.10">
    <property type="entry name" value="Tetracycline Repressor, domain 2"/>
    <property type="match status" value="1"/>
</dbReference>
<evidence type="ECO:0000313" key="5">
    <source>
        <dbReference type="Proteomes" id="UP001197247"/>
    </source>
</evidence>
<keyword evidence="1" id="KW-0238">DNA-binding</keyword>
<reference evidence="4 5" key="1">
    <citation type="submission" date="2021-05" db="EMBL/GenBank/DDBJ databases">
        <title>Kineosporia and Streptomyces sp. nov. two new marine actinobacteria isolated from Coral.</title>
        <authorList>
            <person name="Buangrab K."/>
            <person name="Sutthacheep M."/>
            <person name="Yeemin T."/>
            <person name="Harunari E."/>
            <person name="Igarashi Y."/>
            <person name="Kanchanasin P."/>
            <person name="Tanasupawat S."/>
            <person name="Phongsopitanun W."/>
        </authorList>
    </citation>
    <scope>NUCLEOTIDE SEQUENCE [LARGE SCALE GENOMIC DNA]</scope>
    <source>
        <strain evidence="4 5">J2-2</strain>
    </source>
</reference>
<dbReference type="EMBL" id="JAHBAY010000003">
    <property type="protein sequence ID" value="MBT0768747.1"/>
    <property type="molecule type" value="Genomic_DNA"/>
</dbReference>
<gene>
    <name evidence="4" type="ORF">KIH74_07405</name>
</gene>
<dbReference type="InterPro" id="IPR001647">
    <property type="entry name" value="HTH_TetR"/>
</dbReference>
<evidence type="ECO:0000256" key="1">
    <source>
        <dbReference type="ARBA" id="ARBA00023125"/>
    </source>
</evidence>
<feature type="domain" description="PsrA tetracyclin repressor-like C-terminal" evidence="3">
    <location>
        <begin position="110"/>
        <end position="205"/>
    </location>
</feature>
<evidence type="ECO:0000313" key="4">
    <source>
        <dbReference type="EMBL" id="MBT0768747.1"/>
    </source>
</evidence>